<dbReference type="Gene3D" id="6.10.250.660">
    <property type="match status" value="2"/>
</dbReference>
<comment type="caution">
    <text evidence="10">The sequence shown here is derived from an EMBL/GenBank/DDBJ whole genome shotgun (WGS) entry which is preliminary data.</text>
</comment>
<keyword evidence="11" id="KW-1185">Reference proteome</keyword>
<proteinExistence type="inferred from homology"/>
<gene>
    <name evidence="10" type="ORF">ACFO8M_03450</name>
</gene>
<evidence type="ECO:0000256" key="2">
    <source>
        <dbReference type="ARBA" id="ARBA00009008"/>
    </source>
</evidence>
<evidence type="ECO:0000256" key="3">
    <source>
        <dbReference type="ARBA" id="ARBA00018787"/>
    </source>
</evidence>
<evidence type="ECO:0000256" key="4">
    <source>
        <dbReference type="ARBA" id="ARBA00022490"/>
    </source>
</evidence>
<evidence type="ECO:0000256" key="8">
    <source>
        <dbReference type="ARBA" id="ARBA00031737"/>
    </source>
</evidence>
<dbReference type="EMBL" id="JBHRWO010000004">
    <property type="protein sequence ID" value="MFC3491541.1"/>
    <property type="molecule type" value="Genomic_DNA"/>
</dbReference>
<dbReference type="RefSeq" id="WP_387970509.1">
    <property type="nucleotide sequence ID" value="NZ_JBHRWO010000004.1"/>
</dbReference>
<dbReference type="SUPFAM" id="SSF52129">
    <property type="entry name" value="Caspase-like"/>
    <property type="match status" value="1"/>
</dbReference>
<dbReference type="PANTHER" id="PTHR35794:SF2">
    <property type="entry name" value="CELL DIVISION PROTEIN DIVIVA"/>
    <property type="match status" value="1"/>
</dbReference>
<dbReference type="PANTHER" id="PTHR35794">
    <property type="entry name" value="CELL DIVISION PROTEIN DIVIVA"/>
    <property type="match status" value="1"/>
</dbReference>
<dbReference type="Pfam" id="PF00656">
    <property type="entry name" value="Peptidase_C14"/>
    <property type="match status" value="1"/>
</dbReference>
<protein>
    <recommendedName>
        <fullName evidence="3">Cell wall synthesis protein Wag31</fullName>
    </recommendedName>
    <alternativeName>
        <fullName evidence="8">Antigen 84</fullName>
    </alternativeName>
</protein>
<dbReference type="NCBIfam" id="TIGR03544">
    <property type="entry name" value="DivI1A_domain"/>
    <property type="match status" value="2"/>
</dbReference>
<keyword evidence="6" id="KW-0175">Coiled coil</keyword>
<dbReference type="InterPro" id="IPR011600">
    <property type="entry name" value="Pept_C14_caspase"/>
</dbReference>
<dbReference type="InterPro" id="IPR019933">
    <property type="entry name" value="DivIVA_domain"/>
</dbReference>
<evidence type="ECO:0000313" key="11">
    <source>
        <dbReference type="Proteomes" id="UP001595712"/>
    </source>
</evidence>
<comment type="similarity">
    <text evidence="2">Belongs to the DivIVA family.</text>
</comment>
<evidence type="ECO:0000259" key="9">
    <source>
        <dbReference type="Pfam" id="PF00656"/>
    </source>
</evidence>
<dbReference type="NCBIfam" id="NF047832">
    <property type="entry name" value="caspase_w_EACC1"/>
    <property type="match status" value="1"/>
</dbReference>
<evidence type="ECO:0000313" key="10">
    <source>
        <dbReference type="EMBL" id="MFC3491541.1"/>
    </source>
</evidence>
<sequence length="377" mass="41428">MLLPNGAESRALLIGTSTYETLPDVPEIRNNLWALKESLQRHTGLPAANCRSVLDPNDLVEVGREVEACTKAASDLLLIYFSGHGLVASDGLLHLALPQTSRQQRLLPWSSIPFKLLHHAIQLSRARTKVLILDCCFSGRATQLLGAEESNILGQITANGAFTLTSSPANEPSFAVDGFGYTAFTGSLLRLLENGSPRAGAMLTLGDLYLELLHHAQANHLPEPQKVGTHTAELLPLARNRRFVAGDEQAAADQIPAGEFHERLDRLKAGLIEIVERPNPRAVSQDPLLTATDIDHALFKTVRFTEGYDEDEVDAFLDKVALALAEPADGVQQMHSDHVKNAEFTITRLREGYDMTEVDAFLDRVILEFERRQAFGE</sequence>
<evidence type="ECO:0000256" key="7">
    <source>
        <dbReference type="ARBA" id="ARBA00023306"/>
    </source>
</evidence>
<organism evidence="10 11">
    <name type="scientific">Glycomyces rhizosphaerae</name>
    <dbReference type="NCBI Taxonomy" id="2054422"/>
    <lineage>
        <taxon>Bacteria</taxon>
        <taxon>Bacillati</taxon>
        <taxon>Actinomycetota</taxon>
        <taxon>Actinomycetes</taxon>
        <taxon>Glycomycetales</taxon>
        <taxon>Glycomycetaceae</taxon>
        <taxon>Glycomyces</taxon>
    </lineage>
</organism>
<keyword evidence="5" id="KW-0132">Cell division</keyword>
<reference evidence="11" key="1">
    <citation type="journal article" date="2019" name="Int. J. Syst. Evol. Microbiol.">
        <title>The Global Catalogue of Microorganisms (GCM) 10K type strain sequencing project: providing services to taxonomists for standard genome sequencing and annotation.</title>
        <authorList>
            <consortium name="The Broad Institute Genomics Platform"/>
            <consortium name="The Broad Institute Genome Sequencing Center for Infectious Disease"/>
            <person name="Wu L."/>
            <person name="Ma J."/>
        </authorList>
    </citation>
    <scope>NUCLEOTIDE SEQUENCE [LARGE SCALE GENOMIC DNA]</scope>
    <source>
        <strain evidence="11">CGMCC 4.7396</strain>
    </source>
</reference>
<keyword evidence="7" id="KW-0131">Cell cycle</keyword>
<evidence type="ECO:0000256" key="6">
    <source>
        <dbReference type="ARBA" id="ARBA00023054"/>
    </source>
</evidence>
<dbReference type="Proteomes" id="UP001595712">
    <property type="component" value="Unassembled WGS sequence"/>
</dbReference>
<feature type="domain" description="Peptidase C14 caspase" evidence="9">
    <location>
        <begin position="10"/>
        <end position="202"/>
    </location>
</feature>
<comment type="subcellular location">
    <subcellularLocation>
        <location evidence="1">Cytoplasm</location>
    </subcellularLocation>
</comment>
<dbReference type="InterPro" id="IPR029030">
    <property type="entry name" value="Caspase-like_dom_sf"/>
</dbReference>
<name>A0ABV7PSK9_9ACTN</name>
<keyword evidence="4" id="KW-0963">Cytoplasm</keyword>
<dbReference type="Gene3D" id="3.40.50.1460">
    <property type="match status" value="1"/>
</dbReference>
<evidence type="ECO:0000256" key="1">
    <source>
        <dbReference type="ARBA" id="ARBA00004496"/>
    </source>
</evidence>
<dbReference type="InterPro" id="IPR007793">
    <property type="entry name" value="DivIVA_fam"/>
</dbReference>
<evidence type="ECO:0000256" key="5">
    <source>
        <dbReference type="ARBA" id="ARBA00022618"/>
    </source>
</evidence>
<accession>A0ABV7PSK9</accession>